<evidence type="ECO:0000256" key="2">
    <source>
        <dbReference type="ARBA" id="ARBA00023015"/>
    </source>
</evidence>
<feature type="domain" description="Zn(2)-C6 fungal-type" evidence="7">
    <location>
        <begin position="20"/>
        <end position="52"/>
    </location>
</feature>
<feature type="region of interest" description="Disordered" evidence="6">
    <location>
        <begin position="61"/>
        <end position="114"/>
    </location>
</feature>
<keyword evidence="3" id="KW-0238">DNA-binding</keyword>
<evidence type="ECO:0000256" key="1">
    <source>
        <dbReference type="ARBA" id="ARBA00022723"/>
    </source>
</evidence>
<keyword evidence="5" id="KW-0539">Nucleus</keyword>
<keyword evidence="2" id="KW-0805">Transcription regulation</keyword>
<dbReference type="PANTHER" id="PTHR47425">
    <property type="entry name" value="FARB-RELATED"/>
    <property type="match status" value="1"/>
</dbReference>
<evidence type="ECO:0000256" key="3">
    <source>
        <dbReference type="ARBA" id="ARBA00023125"/>
    </source>
</evidence>
<protein>
    <recommendedName>
        <fullName evidence="7">Zn(2)-C6 fungal-type domain-containing protein</fullName>
    </recommendedName>
</protein>
<dbReference type="Pfam" id="PF00172">
    <property type="entry name" value="Zn_clus"/>
    <property type="match status" value="1"/>
</dbReference>
<dbReference type="GO" id="GO:0006351">
    <property type="term" value="P:DNA-templated transcription"/>
    <property type="evidence" value="ECO:0007669"/>
    <property type="project" value="InterPro"/>
</dbReference>
<organism evidence="8 9">
    <name type="scientific">Exophiala xenobiotica</name>
    <dbReference type="NCBI Taxonomy" id="348802"/>
    <lineage>
        <taxon>Eukaryota</taxon>
        <taxon>Fungi</taxon>
        <taxon>Dikarya</taxon>
        <taxon>Ascomycota</taxon>
        <taxon>Pezizomycotina</taxon>
        <taxon>Eurotiomycetes</taxon>
        <taxon>Chaetothyriomycetidae</taxon>
        <taxon>Chaetothyriales</taxon>
        <taxon>Herpotrichiellaceae</taxon>
        <taxon>Exophiala</taxon>
    </lineage>
</organism>
<dbReference type="Pfam" id="PF04082">
    <property type="entry name" value="Fungal_trans"/>
    <property type="match status" value="1"/>
</dbReference>
<keyword evidence="9" id="KW-1185">Reference proteome</keyword>
<accession>A0A0D2CJF6</accession>
<evidence type="ECO:0000256" key="4">
    <source>
        <dbReference type="ARBA" id="ARBA00023163"/>
    </source>
</evidence>
<dbReference type="EMBL" id="KN847323">
    <property type="protein sequence ID" value="KIW49957.1"/>
    <property type="molecule type" value="Genomic_DNA"/>
</dbReference>
<evidence type="ECO:0000313" key="9">
    <source>
        <dbReference type="Proteomes" id="UP000054342"/>
    </source>
</evidence>
<proteinExistence type="predicted"/>
<evidence type="ECO:0000259" key="7">
    <source>
        <dbReference type="PROSITE" id="PS50048"/>
    </source>
</evidence>
<feature type="compositionally biased region" description="Low complexity" evidence="6">
    <location>
        <begin position="73"/>
        <end position="93"/>
    </location>
</feature>
<dbReference type="GO" id="GO:0008270">
    <property type="term" value="F:zinc ion binding"/>
    <property type="evidence" value="ECO:0007669"/>
    <property type="project" value="InterPro"/>
</dbReference>
<dbReference type="SMART" id="SM00066">
    <property type="entry name" value="GAL4"/>
    <property type="match status" value="1"/>
</dbReference>
<dbReference type="RefSeq" id="XP_013310541.1">
    <property type="nucleotide sequence ID" value="XM_013455087.1"/>
</dbReference>
<dbReference type="Proteomes" id="UP000054342">
    <property type="component" value="Unassembled WGS sequence"/>
</dbReference>
<dbReference type="SMART" id="SM00906">
    <property type="entry name" value="Fungal_trans"/>
    <property type="match status" value="1"/>
</dbReference>
<dbReference type="CDD" id="cd12148">
    <property type="entry name" value="fungal_TF_MHR"/>
    <property type="match status" value="1"/>
</dbReference>
<keyword evidence="4" id="KW-0804">Transcription</keyword>
<dbReference type="GO" id="GO:0000981">
    <property type="term" value="F:DNA-binding transcription factor activity, RNA polymerase II-specific"/>
    <property type="evidence" value="ECO:0007669"/>
    <property type="project" value="InterPro"/>
</dbReference>
<dbReference type="InterPro" id="IPR007219">
    <property type="entry name" value="XnlR_reg_dom"/>
</dbReference>
<dbReference type="InterPro" id="IPR036864">
    <property type="entry name" value="Zn2-C6_fun-type_DNA-bd_sf"/>
</dbReference>
<dbReference type="PROSITE" id="PS00463">
    <property type="entry name" value="ZN2_CY6_FUNGAL_1"/>
    <property type="match status" value="1"/>
</dbReference>
<dbReference type="OrthoDB" id="4158701at2759"/>
<dbReference type="CDD" id="cd00067">
    <property type="entry name" value="GAL4"/>
    <property type="match status" value="1"/>
</dbReference>
<dbReference type="AlphaFoldDB" id="A0A0D2CJF6"/>
<dbReference type="Gene3D" id="4.10.240.10">
    <property type="entry name" value="Zn(2)-C6 fungal-type DNA-binding domain"/>
    <property type="match status" value="1"/>
</dbReference>
<sequence>MSTSNEIRPLPMKKRRAAIACSSCHARKVRCNVVLVGQPCTNCQQDDAACVLHASSRGKYKRRKANHHEEESVPSPGVSSPGPGPTVVNPGPSRSLESTTPASEVLSQNEYESPSNVDTYRAIVEPPETDQVRVPMYVGELQSLRLIFHVANDKSKSIASKTHFLLPQPKRRQLSPEEFACLEAKGAFSLESDEVLSELLALFFDYVYPILPIVDPVDFYRRYDAGGASSVSPLLLQTVFLAASNVSHSPPVGLVLITLPTVHFRRRVETHGSSFSSGLEEEVLRTRKGGVSVPGLSHAHLVFISTQALYDFEYETDKICLIQCVLLMGYWLGHAHDRTDSWHWVGVAISLSQSVGLHRDPGSSNVPSSQRRLWRRIWWCCFYRDRCIALGMGRTHRINADHCDVKELSINDLVSGHISCTLTPESVAIVDQCNGHAPMFLEIVKLSRLLGDVLSSVYRPPQPEPTPWETVERLDERLKTWLLNLDPRCRLDAPPPGSDESAATALHKHYIHTFYHVIIITLYKPFIFQGGLLPTSPGSDRRAQVAWESSLLSASAATASFRKLSELELIRVLPPESVTMLISILAILFLSKCLGSGMKWHLASQNLDLAMLVLHELQEKYLAARFVFAYYTAAFEKVAPSHNRPPAPPASVATHAPAAGSFDTARVMGSCTGIDGAISPFPSNDVDPISLELDCLGPWADLFSPGLSGDLDILFGAEGMIKGFQ</sequence>
<dbReference type="InterPro" id="IPR052761">
    <property type="entry name" value="Fungal_Detox/Toxin_TFs"/>
</dbReference>
<evidence type="ECO:0000313" key="8">
    <source>
        <dbReference type="EMBL" id="KIW49957.1"/>
    </source>
</evidence>
<dbReference type="GeneID" id="25333495"/>
<feature type="compositionally biased region" description="Polar residues" evidence="6">
    <location>
        <begin position="95"/>
        <end position="114"/>
    </location>
</feature>
<keyword evidence="1" id="KW-0479">Metal-binding</keyword>
<evidence type="ECO:0000256" key="5">
    <source>
        <dbReference type="ARBA" id="ARBA00023242"/>
    </source>
</evidence>
<dbReference type="HOGENOM" id="CLU_006329_1_4_1"/>
<dbReference type="InterPro" id="IPR001138">
    <property type="entry name" value="Zn2Cys6_DnaBD"/>
</dbReference>
<dbReference type="PROSITE" id="PS50048">
    <property type="entry name" value="ZN2_CY6_FUNGAL_2"/>
    <property type="match status" value="1"/>
</dbReference>
<reference evidence="8 9" key="1">
    <citation type="submission" date="2015-01" db="EMBL/GenBank/DDBJ databases">
        <title>The Genome Sequence of Exophiala xenobiotica CBS118157.</title>
        <authorList>
            <consortium name="The Broad Institute Genomics Platform"/>
            <person name="Cuomo C."/>
            <person name="de Hoog S."/>
            <person name="Gorbushina A."/>
            <person name="Stielow B."/>
            <person name="Teixiera M."/>
            <person name="Abouelleil A."/>
            <person name="Chapman S.B."/>
            <person name="Priest M."/>
            <person name="Young S.K."/>
            <person name="Wortman J."/>
            <person name="Nusbaum C."/>
            <person name="Birren B."/>
        </authorList>
    </citation>
    <scope>NUCLEOTIDE SEQUENCE [LARGE SCALE GENOMIC DNA]</scope>
    <source>
        <strain evidence="8 9">CBS 118157</strain>
    </source>
</reference>
<dbReference type="GO" id="GO:0003677">
    <property type="term" value="F:DNA binding"/>
    <property type="evidence" value="ECO:0007669"/>
    <property type="project" value="UniProtKB-KW"/>
</dbReference>
<gene>
    <name evidence="8" type="ORF">PV05_11587</name>
</gene>
<evidence type="ECO:0000256" key="6">
    <source>
        <dbReference type="SAM" id="MobiDB-lite"/>
    </source>
</evidence>
<name>A0A0D2CJF6_9EURO</name>
<dbReference type="PANTHER" id="PTHR47425:SF3">
    <property type="entry name" value="ZN(II)2CYS6 TRANSCRIPTION FACTOR (EUROFUNG)"/>
    <property type="match status" value="1"/>
</dbReference>
<dbReference type="SUPFAM" id="SSF57701">
    <property type="entry name" value="Zn2/Cys6 DNA-binding domain"/>
    <property type="match status" value="1"/>
</dbReference>